<accession>A0AAE0S4C4</accession>
<dbReference type="EMBL" id="JAEAOA010000628">
    <property type="protein sequence ID" value="KAK3585035.1"/>
    <property type="molecule type" value="Genomic_DNA"/>
</dbReference>
<evidence type="ECO:0000256" key="1">
    <source>
        <dbReference type="PROSITE-ProRule" id="PRU00276"/>
    </source>
</evidence>
<proteinExistence type="predicted"/>
<name>A0AAE0S4C4_9BIVA</name>
<dbReference type="Gene3D" id="3.40.390.10">
    <property type="entry name" value="Collagenase (Catalytic Domain)"/>
    <property type="match status" value="1"/>
</dbReference>
<dbReference type="Proteomes" id="UP001195483">
    <property type="component" value="Unassembled WGS sequence"/>
</dbReference>
<dbReference type="AlphaFoldDB" id="A0AAE0S4C4"/>
<dbReference type="PROSITE" id="PS50215">
    <property type="entry name" value="ADAM_MEPRO"/>
    <property type="match status" value="1"/>
</dbReference>
<feature type="domain" description="Peptidase M12B" evidence="2">
    <location>
        <begin position="15"/>
        <end position="77"/>
    </location>
</feature>
<dbReference type="GO" id="GO:0046872">
    <property type="term" value="F:metal ion binding"/>
    <property type="evidence" value="ECO:0007669"/>
    <property type="project" value="UniProtKB-KW"/>
</dbReference>
<gene>
    <name evidence="3" type="ORF">CHS0354_009883</name>
</gene>
<feature type="binding site" evidence="1">
    <location>
        <position position="22"/>
    </location>
    <ligand>
        <name>Zn(2+)</name>
        <dbReference type="ChEBI" id="CHEBI:29105"/>
        <note>catalytic</note>
    </ligand>
</feature>
<feature type="binding site" evidence="1">
    <location>
        <position position="18"/>
    </location>
    <ligand>
        <name>Zn(2+)</name>
        <dbReference type="ChEBI" id="CHEBI:29105"/>
        <note>catalytic</note>
    </ligand>
</feature>
<reference evidence="3" key="3">
    <citation type="submission" date="2023-05" db="EMBL/GenBank/DDBJ databases">
        <authorList>
            <person name="Smith C.H."/>
        </authorList>
    </citation>
    <scope>NUCLEOTIDE SEQUENCE</scope>
    <source>
        <strain evidence="3">CHS0354</strain>
        <tissue evidence="3">Mantle</tissue>
    </source>
</reference>
<feature type="active site" evidence="1">
    <location>
        <position position="19"/>
    </location>
</feature>
<comment type="caution">
    <text evidence="1">Lacks conserved residue(s) required for the propagation of feature annotation.</text>
</comment>
<keyword evidence="4" id="KW-1185">Reference proteome</keyword>
<keyword evidence="1" id="KW-0862">Zinc</keyword>
<reference evidence="3" key="2">
    <citation type="journal article" date="2021" name="Genome Biol. Evol.">
        <title>Developing a high-quality reference genome for a parasitic bivalve with doubly uniparental inheritance (Bivalvia: Unionida).</title>
        <authorList>
            <person name="Smith C.H."/>
        </authorList>
    </citation>
    <scope>NUCLEOTIDE SEQUENCE</scope>
    <source>
        <strain evidence="3">CHS0354</strain>
        <tissue evidence="3">Mantle</tissue>
    </source>
</reference>
<evidence type="ECO:0000313" key="3">
    <source>
        <dbReference type="EMBL" id="KAK3585035.1"/>
    </source>
</evidence>
<organism evidence="3 4">
    <name type="scientific">Potamilus streckersoni</name>
    <dbReference type="NCBI Taxonomy" id="2493646"/>
    <lineage>
        <taxon>Eukaryota</taxon>
        <taxon>Metazoa</taxon>
        <taxon>Spiralia</taxon>
        <taxon>Lophotrochozoa</taxon>
        <taxon>Mollusca</taxon>
        <taxon>Bivalvia</taxon>
        <taxon>Autobranchia</taxon>
        <taxon>Heteroconchia</taxon>
        <taxon>Palaeoheterodonta</taxon>
        <taxon>Unionida</taxon>
        <taxon>Unionoidea</taxon>
        <taxon>Unionidae</taxon>
        <taxon>Ambleminae</taxon>
        <taxon>Lampsilini</taxon>
        <taxon>Potamilus</taxon>
    </lineage>
</organism>
<dbReference type="GO" id="GO:0006508">
    <property type="term" value="P:proteolysis"/>
    <property type="evidence" value="ECO:0007669"/>
    <property type="project" value="InterPro"/>
</dbReference>
<evidence type="ECO:0000313" key="4">
    <source>
        <dbReference type="Proteomes" id="UP001195483"/>
    </source>
</evidence>
<dbReference type="InterPro" id="IPR001590">
    <property type="entry name" value="Peptidase_M12B"/>
</dbReference>
<dbReference type="GO" id="GO:0004222">
    <property type="term" value="F:metalloendopeptidase activity"/>
    <property type="evidence" value="ECO:0007669"/>
    <property type="project" value="InterPro"/>
</dbReference>
<reference evidence="3" key="1">
    <citation type="journal article" date="2021" name="Genome Biol. Evol.">
        <title>A High-Quality Reference Genome for a Parasitic Bivalve with Doubly Uniparental Inheritance (Bivalvia: Unionida).</title>
        <authorList>
            <person name="Smith C.H."/>
        </authorList>
    </citation>
    <scope>NUCLEOTIDE SEQUENCE</scope>
    <source>
        <strain evidence="3">CHS0354</strain>
    </source>
</reference>
<feature type="non-terminal residue" evidence="3">
    <location>
        <position position="1"/>
    </location>
</feature>
<feature type="binding site" evidence="1">
    <location>
        <position position="28"/>
    </location>
    <ligand>
        <name>Zn(2+)</name>
        <dbReference type="ChEBI" id="CHEBI:29105"/>
        <note>catalytic</note>
    </ligand>
</feature>
<sequence length="141" mass="15939">MSVIEKSGYVRLVYTATHELGHSLGASHDGQGAARACKAEDGFIMTPEVTEEFPGKPYCKNAWLFSRCSVNSFKVTLRTKIKSPDKVRDKVSDKVRRTCVRKHGLYYDPEYHEHVKSEPGEVFKVREQCELIVGRGSDLCE</sequence>
<comment type="caution">
    <text evidence="3">The sequence shown here is derived from an EMBL/GenBank/DDBJ whole genome shotgun (WGS) entry which is preliminary data.</text>
</comment>
<evidence type="ECO:0000259" key="2">
    <source>
        <dbReference type="PROSITE" id="PS50215"/>
    </source>
</evidence>
<dbReference type="SUPFAM" id="SSF55486">
    <property type="entry name" value="Metalloproteases ('zincins'), catalytic domain"/>
    <property type="match status" value="1"/>
</dbReference>
<dbReference type="Pfam" id="PF13688">
    <property type="entry name" value="Reprolysin_5"/>
    <property type="match status" value="1"/>
</dbReference>
<dbReference type="InterPro" id="IPR024079">
    <property type="entry name" value="MetalloPept_cat_dom_sf"/>
</dbReference>
<protein>
    <recommendedName>
        <fullName evidence="2">Peptidase M12B domain-containing protein</fullName>
    </recommendedName>
</protein>
<keyword evidence="1" id="KW-0479">Metal-binding</keyword>